<protein>
    <submittedName>
        <fullName evidence="5">GntR family transcriptional regulator IolR</fullName>
    </submittedName>
</protein>
<keyword evidence="3" id="KW-0804">Transcription</keyword>
<evidence type="ECO:0000256" key="2">
    <source>
        <dbReference type="ARBA" id="ARBA00023125"/>
    </source>
</evidence>
<dbReference type="Gene3D" id="3.40.1410.10">
    <property type="entry name" value="Chorismate lyase-like"/>
    <property type="match status" value="1"/>
</dbReference>
<dbReference type="SUPFAM" id="SSF64288">
    <property type="entry name" value="Chorismate lyase-like"/>
    <property type="match status" value="1"/>
</dbReference>
<accession>A0ABP4GC35</accession>
<gene>
    <name evidence="5" type="primary">iolR</name>
    <name evidence="5" type="ORF">GCM10009655_19500</name>
</gene>
<dbReference type="SMART" id="SM00345">
    <property type="entry name" value="HTH_GNTR"/>
    <property type="match status" value="1"/>
</dbReference>
<dbReference type="CDD" id="cd07377">
    <property type="entry name" value="WHTH_GntR"/>
    <property type="match status" value="1"/>
</dbReference>
<dbReference type="InterPro" id="IPR011663">
    <property type="entry name" value="UTRA"/>
</dbReference>
<dbReference type="Gene3D" id="1.10.10.10">
    <property type="entry name" value="Winged helix-like DNA-binding domain superfamily/Winged helix DNA-binding domain"/>
    <property type="match status" value="1"/>
</dbReference>
<dbReference type="PANTHER" id="PTHR44846">
    <property type="entry name" value="MANNOSYL-D-GLYCERATE TRANSPORT/METABOLISM SYSTEM REPRESSOR MNGR-RELATED"/>
    <property type="match status" value="1"/>
</dbReference>
<keyword evidence="6" id="KW-1185">Reference proteome</keyword>
<evidence type="ECO:0000259" key="4">
    <source>
        <dbReference type="PROSITE" id="PS50949"/>
    </source>
</evidence>
<dbReference type="InterPro" id="IPR050679">
    <property type="entry name" value="Bact_HTH_transcr_reg"/>
</dbReference>
<keyword evidence="1" id="KW-0805">Transcription regulation</keyword>
<name>A0ABP4GC35_9MICO</name>
<dbReference type="InterPro" id="IPR000524">
    <property type="entry name" value="Tscrpt_reg_HTH_GntR"/>
</dbReference>
<dbReference type="EMBL" id="BAAAKW010000032">
    <property type="protein sequence ID" value="GAA1220034.1"/>
    <property type="molecule type" value="Genomic_DNA"/>
</dbReference>
<evidence type="ECO:0000313" key="6">
    <source>
        <dbReference type="Proteomes" id="UP001500943"/>
    </source>
</evidence>
<dbReference type="PRINTS" id="PR00035">
    <property type="entry name" value="HTHGNTR"/>
</dbReference>
<dbReference type="Pfam" id="PF07702">
    <property type="entry name" value="UTRA"/>
    <property type="match status" value="1"/>
</dbReference>
<dbReference type="PROSITE" id="PS50949">
    <property type="entry name" value="HTH_GNTR"/>
    <property type="match status" value="1"/>
</dbReference>
<evidence type="ECO:0000313" key="5">
    <source>
        <dbReference type="EMBL" id="GAA1220034.1"/>
    </source>
</evidence>
<sequence length="254" mass="28272">MATPTEQILPSKFFMDVDRSNAIPLYFQISSRIESAIQSGALPPGTRLENEIALGERLGLSRPTVRRAIQELVDKGLLVRRRGIGTQVVQGRLSRKVELTSLHDDLTSLKKQPTTELLLHELIRPDARVARALSVATNDTVLHLKRLRFSDGVPLGVLENHLPPGFANITPEDLESHGLYQILRARGVTMRVAHQRIGARAASAEESKLLEIPNRGAVLTMDRTAFNNSGLPIEFGRHCYRPDLYSFETTLVDK</sequence>
<dbReference type="InterPro" id="IPR036390">
    <property type="entry name" value="WH_DNA-bd_sf"/>
</dbReference>
<dbReference type="InterPro" id="IPR028978">
    <property type="entry name" value="Chorismate_lyase_/UTRA_dom_sf"/>
</dbReference>
<organism evidence="5 6">
    <name type="scientific">Rhodoglobus aureus</name>
    <dbReference type="NCBI Taxonomy" id="191497"/>
    <lineage>
        <taxon>Bacteria</taxon>
        <taxon>Bacillati</taxon>
        <taxon>Actinomycetota</taxon>
        <taxon>Actinomycetes</taxon>
        <taxon>Micrococcales</taxon>
        <taxon>Microbacteriaceae</taxon>
        <taxon>Rhodoglobus</taxon>
    </lineage>
</organism>
<dbReference type="Pfam" id="PF00392">
    <property type="entry name" value="GntR"/>
    <property type="match status" value="1"/>
</dbReference>
<comment type="caution">
    <text evidence="5">The sequence shown here is derived from an EMBL/GenBank/DDBJ whole genome shotgun (WGS) entry which is preliminary data.</text>
</comment>
<dbReference type="SMART" id="SM00866">
    <property type="entry name" value="UTRA"/>
    <property type="match status" value="1"/>
</dbReference>
<dbReference type="InterPro" id="IPR036388">
    <property type="entry name" value="WH-like_DNA-bd_sf"/>
</dbReference>
<evidence type="ECO:0000256" key="1">
    <source>
        <dbReference type="ARBA" id="ARBA00023015"/>
    </source>
</evidence>
<feature type="domain" description="HTH gntR-type" evidence="4">
    <location>
        <begin position="23"/>
        <end position="91"/>
    </location>
</feature>
<dbReference type="Proteomes" id="UP001500943">
    <property type="component" value="Unassembled WGS sequence"/>
</dbReference>
<evidence type="ECO:0000256" key="3">
    <source>
        <dbReference type="ARBA" id="ARBA00023163"/>
    </source>
</evidence>
<dbReference type="PANTHER" id="PTHR44846:SF17">
    <property type="entry name" value="GNTR-FAMILY TRANSCRIPTIONAL REGULATOR"/>
    <property type="match status" value="1"/>
</dbReference>
<keyword evidence="2" id="KW-0238">DNA-binding</keyword>
<reference evidence="6" key="1">
    <citation type="journal article" date="2019" name="Int. J. Syst. Evol. Microbiol.">
        <title>The Global Catalogue of Microorganisms (GCM) 10K type strain sequencing project: providing services to taxonomists for standard genome sequencing and annotation.</title>
        <authorList>
            <consortium name="The Broad Institute Genomics Platform"/>
            <consortium name="The Broad Institute Genome Sequencing Center for Infectious Disease"/>
            <person name="Wu L."/>
            <person name="Ma J."/>
        </authorList>
    </citation>
    <scope>NUCLEOTIDE SEQUENCE [LARGE SCALE GENOMIC DNA]</scope>
    <source>
        <strain evidence="6">JCM 12762</strain>
    </source>
</reference>
<dbReference type="SUPFAM" id="SSF46785">
    <property type="entry name" value="Winged helix' DNA-binding domain"/>
    <property type="match status" value="1"/>
</dbReference>
<proteinExistence type="predicted"/>